<evidence type="ECO:0000259" key="11">
    <source>
        <dbReference type="Pfam" id="PF01593"/>
    </source>
</evidence>
<feature type="domain" description="Amine oxidase" evidence="11">
    <location>
        <begin position="104"/>
        <end position="595"/>
    </location>
</feature>
<evidence type="ECO:0000256" key="3">
    <source>
        <dbReference type="ARBA" id="ARBA00010192"/>
    </source>
</evidence>
<evidence type="ECO:0000313" key="12">
    <source>
        <dbReference type="EMBL" id="TFJ83604.1"/>
    </source>
</evidence>
<keyword evidence="13" id="KW-1185">Reference proteome</keyword>
<evidence type="ECO:0000256" key="8">
    <source>
        <dbReference type="ARBA" id="ARBA00030952"/>
    </source>
</evidence>
<keyword evidence="7" id="KW-0560">Oxidoreductase</keyword>
<dbReference type="PANTHER" id="PTHR42923">
    <property type="entry name" value="PROTOPORPHYRINOGEN OXIDASE"/>
    <property type="match status" value="1"/>
</dbReference>
<dbReference type="GO" id="GO:0016719">
    <property type="term" value="F:9,9'-di-cis-zeta-carotene desaturase activity"/>
    <property type="evidence" value="ECO:0007669"/>
    <property type="project" value="UniProtKB-EC"/>
</dbReference>
<dbReference type="Gene3D" id="3.50.50.60">
    <property type="entry name" value="FAD/NAD(P)-binding domain"/>
    <property type="match status" value="2"/>
</dbReference>
<dbReference type="OrthoDB" id="5046242at2759"/>
<comment type="similarity">
    <text evidence="3">Belongs to the zeta carotene desaturase family.</text>
</comment>
<comment type="caution">
    <text evidence="12">The sequence shown here is derived from an EMBL/GenBank/DDBJ whole genome shotgun (WGS) entry which is preliminary data.</text>
</comment>
<feature type="region of interest" description="Disordered" evidence="10">
    <location>
        <begin position="37"/>
        <end position="57"/>
    </location>
</feature>
<dbReference type="SUPFAM" id="SSF51905">
    <property type="entry name" value="FAD/NAD(P)-binding domain"/>
    <property type="match status" value="1"/>
</dbReference>
<evidence type="ECO:0000313" key="13">
    <source>
        <dbReference type="Proteomes" id="UP000355283"/>
    </source>
</evidence>
<evidence type="ECO:0000256" key="2">
    <source>
        <dbReference type="ARBA" id="ARBA00004900"/>
    </source>
</evidence>
<dbReference type="PANTHER" id="PTHR42923:SF41">
    <property type="entry name" value="ZETA-CAROTENE DESATURASE, CHLOROPLASTIC_CHROMOPLASTIC"/>
    <property type="match status" value="1"/>
</dbReference>
<comment type="catalytic activity">
    <reaction evidence="1">
        <text>9,9'-di-cis-zeta-carotene + 2 a quinone = 7,7',9,9'-tetra-cis-lycopene + 2 a quinol</text>
        <dbReference type="Rhea" id="RHEA:30955"/>
        <dbReference type="ChEBI" id="CHEBI:24646"/>
        <dbReference type="ChEBI" id="CHEBI:48716"/>
        <dbReference type="ChEBI" id="CHEBI:62466"/>
        <dbReference type="ChEBI" id="CHEBI:132124"/>
        <dbReference type="EC" id="1.3.5.6"/>
    </reaction>
</comment>
<reference evidence="12 13" key="1">
    <citation type="submission" date="2019-01" db="EMBL/GenBank/DDBJ databases">
        <title>Nuclear Genome Assembly of the Microalgal Biofuel strain Nannochloropsis salina CCMP1776.</title>
        <authorList>
            <person name="Hovde B."/>
        </authorList>
    </citation>
    <scope>NUCLEOTIDE SEQUENCE [LARGE SCALE GENOMIC DNA]</scope>
    <source>
        <strain evidence="12 13">CCMP1776</strain>
    </source>
</reference>
<dbReference type="InterPro" id="IPR002937">
    <property type="entry name" value="Amino_oxidase"/>
</dbReference>
<protein>
    <recommendedName>
        <fullName evidence="5">Zeta-carotene desaturase, chloroplastic/chromoplastic</fullName>
        <ecNumber evidence="4">1.3.5.6</ecNumber>
    </recommendedName>
    <alternativeName>
        <fullName evidence="9">9,9'-di-cis-zeta-carotene desaturase</fullName>
    </alternativeName>
    <alternativeName>
        <fullName evidence="8">Carotene 7,8-desaturase</fullName>
    </alternativeName>
</protein>
<keyword evidence="6" id="KW-0125">Carotenoid biosynthesis</keyword>
<evidence type="ECO:0000256" key="7">
    <source>
        <dbReference type="ARBA" id="ARBA00023002"/>
    </source>
</evidence>
<dbReference type="InterPro" id="IPR050464">
    <property type="entry name" value="Zeta_carotene_desat/Oxidored"/>
</dbReference>
<proteinExistence type="inferred from homology"/>
<dbReference type="NCBIfam" id="TIGR02732">
    <property type="entry name" value="zeta_caro_desat"/>
    <property type="match status" value="1"/>
</dbReference>
<dbReference type="Proteomes" id="UP000355283">
    <property type="component" value="Unassembled WGS sequence"/>
</dbReference>
<comment type="pathway">
    <text evidence="2">Carotenoid biosynthesis; lycopene biosynthesis.</text>
</comment>
<evidence type="ECO:0000256" key="1">
    <source>
        <dbReference type="ARBA" id="ARBA00000914"/>
    </source>
</evidence>
<dbReference type="InterPro" id="IPR036188">
    <property type="entry name" value="FAD/NAD-bd_sf"/>
</dbReference>
<sequence>MALRKRIAGLAAVITLVQSSYSIATAFLLPHTTRVSQPLRSTSPASTTRAPASTLPVEQVRGSDKEKLLDLSVLDRAMSGPPANLRVKDTSTERLRVGIIGGGLGGLITAMDLSEAGHEVEIFEARRFAGGKVGSWVDKDGNHIEMGLHVFFGCYYNLFGIMKRLGVFESSLRLKDHTHSFINKGGRVGELDFRFGGIGAPVNGLKAFATTSQLEIGDKIANAVALATSPVVKALFDFDAAMEDVRALDGISFSEWFLRKGGSRGSMTRMWDPIAYALGFIDCDHISARCMLTIFQLFAVRSEASVLRMCEGSPNTYLHEPILAYLKARGVTLHLNSRIQDLVYDTDANTGAPSRVKGLVLSGKANTEDGKEAGAAGGVGAAGEQRLFDCVVAACDVPGIQKLLPESFRKIQEFDNIYRLEAVPVTTVQLRFNGWVTELNDPVRMKEINGDFSDGRAPGLDNLLYSADAEFSCFADLALTSPADYYKEGEGSLLQCVLTPGDKWMPVSTEKIAEATLKQVLDLFPSARGLECTWTNVVKLGQSLYREAPGMDVYRPKQKSPVENFYLAGSYTYQDYIDSMEGATKSGLLCADQILRDAKTIKARASSKEGMIKEAAVMSA</sequence>
<evidence type="ECO:0000256" key="6">
    <source>
        <dbReference type="ARBA" id="ARBA00022746"/>
    </source>
</evidence>
<dbReference type="UniPathway" id="UPA00803"/>
<evidence type="ECO:0000256" key="9">
    <source>
        <dbReference type="ARBA" id="ARBA00031301"/>
    </source>
</evidence>
<dbReference type="Pfam" id="PF01593">
    <property type="entry name" value="Amino_oxidase"/>
    <property type="match status" value="1"/>
</dbReference>
<accession>A0A4D9CYM2</accession>
<gene>
    <name evidence="12" type="ORF">NSK_004709</name>
</gene>
<organism evidence="12 13">
    <name type="scientific">Nannochloropsis salina CCMP1776</name>
    <dbReference type="NCBI Taxonomy" id="1027361"/>
    <lineage>
        <taxon>Eukaryota</taxon>
        <taxon>Sar</taxon>
        <taxon>Stramenopiles</taxon>
        <taxon>Ochrophyta</taxon>
        <taxon>Eustigmatophyceae</taxon>
        <taxon>Eustigmatales</taxon>
        <taxon>Monodopsidaceae</taxon>
        <taxon>Microchloropsis</taxon>
        <taxon>Microchloropsis salina</taxon>
    </lineage>
</organism>
<name>A0A4D9CYM2_9STRA</name>
<evidence type="ECO:0000256" key="4">
    <source>
        <dbReference type="ARBA" id="ARBA00012788"/>
    </source>
</evidence>
<dbReference type="EMBL" id="SDOX01000021">
    <property type="protein sequence ID" value="TFJ83604.1"/>
    <property type="molecule type" value="Genomic_DNA"/>
</dbReference>
<evidence type="ECO:0000256" key="5">
    <source>
        <dbReference type="ARBA" id="ARBA00015490"/>
    </source>
</evidence>
<dbReference type="EC" id="1.3.5.6" evidence="4"/>
<evidence type="ECO:0000256" key="10">
    <source>
        <dbReference type="SAM" id="MobiDB-lite"/>
    </source>
</evidence>
<dbReference type="GO" id="GO:0016117">
    <property type="term" value="P:carotenoid biosynthetic process"/>
    <property type="evidence" value="ECO:0007669"/>
    <property type="project" value="UniProtKB-KW"/>
</dbReference>
<dbReference type="AlphaFoldDB" id="A0A4D9CYM2"/>
<feature type="compositionally biased region" description="Polar residues" evidence="10">
    <location>
        <begin position="37"/>
        <end position="51"/>
    </location>
</feature>
<dbReference type="InterPro" id="IPR014103">
    <property type="entry name" value="Zeta_caro_desat"/>
</dbReference>